<sequence length="50" mass="5451">MSGLTQLAQGDRTSIFLLRYGKSDRTPPNTTRLSILNSEFGLGKRLLGLG</sequence>
<dbReference type="AlphaFoldDB" id="A0A5P8W2Y4"/>
<evidence type="ECO:0000313" key="2">
    <source>
        <dbReference type="Proteomes" id="UP000326678"/>
    </source>
</evidence>
<proteinExistence type="predicted"/>
<evidence type="ECO:0000313" key="1">
    <source>
        <dbReference type="EMBL" id="QFS46941.1"/>
    </source>
</evidence>
<dbReference type="EMBL" id="CP045226">
    <property type="protein sequence ID" value="QFS46941.1"/>
    <property type="molecule type" value="Genomic_DNA"/>
</dbReference>
<protein>
    <submittedName>
        <fullName evidence="1">Uncharacterized protein</fullName>
    </submittedName>
</protein>
<reference evidence="1 2" key="1">
    <citation type="submission" date="2019-10" db="EMBL/GenBank/DDBJ databases">
        <title>Genomic and transcriptomic insights into the perfect genentic adaptation of a filamentous nitrogen-fixing cyanobacterium to rice fields.</title>
        <authorList>
            <person name="Chen Z."/>
        </authorList>
    </citation>
    <scope>NUCLEOTIDE SEQUENCE [LARGE SCALE GENOMIC DNA]</scope>
    <source>
        <strain evidence="1">CCNUC1</strain>
    </source>
</reference>
<gene>
    <name evidence="1" type="ORF">GXM_04422</name>
</gene>
<organism evidence="1 2">
    <name type="scientific">Nostoc sphaeroides CCNUC1</name>
    <dbReference type="NCBI Taxonomy" id="2653204"/>
    <lineage>
        <taxon>Bacteria</taxon>
        <taxon>Bacillati</taxon>
        <taxon>Cyanobacteriota</taxon>
        <taxon>Cyanophyceae</taxon>
        <taxon>Nostocales</taxon>
        <taxon>Nostocaceae</taxon>
        <taxon>Nostoc</taxon>
    </lineage>
</organism>
<dbReference type="KEGG" id="nsh:GXM_04422"/>
<keyword evidence="2" id="KW-1185">Reference proteome</keyword>
<name>A0A5P8W2Y4_9NOSO</name>
<dbReference type="Proteomes" id="UP000326678">
    <property type="component" value="Chromosome Gxm1"/>
</dbReference>
<accession>A0A5P8W2Y4</accession>